<organism evidence="8">
    <name type="scientific">marine metagenome</name>
    <dbReference type="NCBI Taxonomy" id="408172"/>
    <lineage>
        <taxon>unclassified sequences</taxon>
        <taxon>metagenomes</taxon>
        <taxon>ecological metagenomes</taxon>
    </lineage>
</organism>
<evidence type="ECO:0000313" key="8">
    <source>
        <dbReference type="EMBL" id="SVB02541.1"/>
    </source>
</evidence>
<protein>
    <recommendedName>
        <fullName evidence="3">beta-glucosidase</fullName>
        <ecNumber evidence="3">3.2.1.21</ecNumber>
    </recommendedName>
</protein>
<dbReference type="InterPro" id="IPR036962">
    <property type="entry name" value="Glyco_hydro_3_N_sf"/>
</dbReference>
<keyword evidence="6" id="KW-0326">Glycosidase</keyword>
<keyword evidence="5" id="KW-0378">Hydrolase</keyword>
<dbReference type="GO" id="GO:0008422">
    <property type="term" value="F:beta-glucosidase activity"/>
    <property type="evidence" value="ECO:0007669"/>
    <property type="project" value="UniProtKB-EC"/>
</dbReference>
<dbReference type="InterPro" id="IPR017853">
    <property type="entry name" value="GH"/>
</dbReference>
<comment type="catalytic activity">
    <reaction evidence="1">
        <text>Hydrolysis of terminal, non-reducing beta-D-glucosyl residues with release of beta-D-glucose.</text>
        <dbReference type="EC" id="3.2.1.21"/>
    </reaction>
</comment>
<name>A0A382AMN9_9ZZZZ</name>
<dbReference type="InterPro" id="IPR001764">
    <property type="entry name" value="Glyco_hydro_3_N"/>
</dbReference>
<feature type="domain" description="Glycoside hydrolase family 3 N-terminal" evidence="7">
    <location>
        <begin position="44"/>
        <end position="366"/>
    </location>
</feature>
<evidence type="ECO:0000256" key="4">
    <source>
        <dbReference type="ARBA" id="ARBA00022729"/>
    </source>
</evidence>
<dbReference type="GO" id="GO:0009251">
    <property type="term" value="P:glucan catabolic process"/>
    <property type="evidence" value="ECO:0007669"/>
    <property type="project" value="TreeGrafter"/>
</dbReference>
<dbReference type="EC" id="3.2.1.21" evidence="3"/>
<dbReference type="PROSITE" id="PS51257">
    <property type="entry name" value="PROKAR_LIPOPROTEIN"/>
    <property type="match status" value="1"/>
</dbReference>
<proteinExistence type="inferred from homology"/>
<evidence type="ECO:0000256" key="5">
    <source>
        <dbReference type="ARBA" id="ARBA00022801"/>
    </source>
</evidence>
<evidence type="ECO:0000256" key="1">
    <source>
        <dbReference type="ARBA" id="ARBA00000448"/>
    </source>
</evidence>
<evidence type="ECO:0000256" key="2">
    <source>
        <dbReference type="ARBA" id="ARBA00005336"/>
    </source>
</evidence>
<sequence length="404" mass="44159">MQPKHIKTATVSLLIFIFVGCATSEQNEQATNEVFVNALLFQMTVDEKIGQMTQVDRQFLTDITDISKYNLGSLLSGGGSTPEVNKPELWADMYDSYQKEALKTRLGIPLVYGIDAVHGHNNVIGATIFPHNIGLGATGDAKLVEAVSEATALEVAATGIDWTFAPCITVPRDIRWGRTYEGFSEDPALVTKLGEAAILGYQSYNLNNPNSILACAKHFIGDGGTVFGTGLDGMVDRGDVQLTEKELREIHLTAYKTAIETGVATIMASYNSFNGDKIHGNKYLLTDLLKTELGFQGFVISDWAAIDDIPGDYKSDIIISINAGIDMVMVSGGNEPFPKFVKLFKEAVEEGSIPMSRIDDAVRRILLVKKRYGLFERPFTDRTLLPHVGSDKHRAIATEAVEKS</sequence>
<dbReference type="EMBL" id="UINC01025960">
    <property type="protein sequence ID" value="SVB02541.1"/>
    <property type="molecule type" value="Genomic_DNA"/>
</dbReference>
<dbReference type="SUPFAM" id="SSF51445">
    <property type="entry name" value="(Trans)glycosidases"/>
    <property type="match status" value="1"/>
</dbReference>
<accession>A0A382AMN9</accession>
<dbReference type="PANTHER" id="PTHR30620:SF16">
    <property type="entry name" value="LYSOSOMAL BETA GLUCOSIDASE"/>
    <property type="match status" value="1"/>
</dbReference>
<dbReference type="InterPro" id="IPR019800">
    <property type="entry name" value="Glyco_hydro_3_AS"/>
</dbReference>
<dbReference type="PROSITE" id="PS00775">
    <property type="entry name" value="GLYCOSYL_HYDROL_F3"/>
    <property type="match status" value="1"/>
</dbReference>
<dbReference type="Pfam" id="PF00933">
    <property type="entry name" value="Glyco_hydro_3"/>
    <property type="match status" value="1"/>
</dbReference>
<feature type="non-terminal residue" evidence="8">
    <location>
        <position position="404"/>
    </location>
</feature>
<gene>
    <name evidence="8" type="ORF">METZ01_LOCUS155395</name>
</gene>
<dbReference type="Gene3D" id="3.20.20.300">
    <property type="entry name" value="Glycoside hydrolase, family 3, N-terminal domain"/>
    <property type="match status" value="1"/>
</dbReference>
<comment type="similarity">
    <text evidence="2">Belongs to the glycosyl hydrolase 3 family.</text>
</comment>
<keyword evidence="4" id="KW-0732">Signal</keyword>
<dbReference type="InterPro" id="IPR051915">
    <property type="entry name" value="Cellulose_Degrad_GH3"/>
</dbReference>
<reference evidence="8" key="1">
    <citation type="submission" date="2018-05" db="EMBL/GenBank/DDBJ databases">
        <authorList>
            <person name="Lanie J.A."/>
            <person name="Ng W.-L."/>
            <person name="Kazmierczak K.M."/>
            <person name="Andrzejewski T.M."/>
            <person name="Davidsen T.M."/>
            <person name="Wayne K.J."/>
            <person name="Tettelin H."/>
            <person name="Glass J.I."/>
            <person name="Rusch D."/>
            <person name="Podicherti R."/>
            <person name="Tsui H.-C.T."/>
            <person name="Winkler M.E."/>
        </authorList>
    </citation>
    <scope>NUCLEOTIDE SEQUENCE</scope>
</reference>
<dbReference type="AlphaFoldDB" id="A0A382AMN9"/>
<dbReference type="PANTHER" id="PTHR30620">
    <property type="entry name" value="PERIPLASMIC BETA-GLUCOSIDASE-RELATED"/>
    <property type="match status" value="1"/>
</dbReference>
<evidence type="ECO:0000259" key="7">
    <source>
        <dbReference type="Pfam" id="PF00933"/>
    </source>
</evidence>
<dbReference type="PRINTS" id="PR00133">
    <property type="entry name" value="GLHYDRLASE3"/>
</dbReference>
<evidence type="ECO:0000256" key="6">
    <source>
        <dbReference type="ARBA" id="ARBA00023295"/>
    </source>
</evidence>
<evidence type="ECO:0000256" key="3">
    <source>
        <dbReference type="ARBA" id="ARBA00012744"/>
    </source>
</evidence>